<accession>A0AAW0T4B9</accession>
<keyword evidence="2" id="KW-0238">DNA-binding</keyword>
<dbReference type="EMBL" id="JARAKH010000039">
    <property type="protein sequence ID" value="KAK8382083.1"/>
    <property type="molecule type" value="Genomic_DNA"/>
</dbReference>
<proteinExistence type="predicted"/>
<evidence type="ECO:0000313" key="5">
    <source>
        <dbReference type="Proteomes" id="UP001487740"/>
    </source>
</evidence>
<protein>
    <recommendedName>
        <fullName evidence="6">HMG box domain-containing protein</fullName>
    </recommendedName>
</protein>
<dbReference type="InterPro" id="IPR051762">
    <property type="entry name" value="UBF1"/>
</dbReference>
<keyword evidence="3" id="KW-0539">Nucleus</keyword>
<dbReference type="Proteomes" id="UP001487740">
    <property type="component" value="Unassembled WGS sequence"/>
</dbReference>
<dbReference type="GO" id="GO:0005634">
    <property type="term" value="C:nucleus"/>
    <property type="evidence" value="ECO:0007669"/>
    <property type="project" value="UniProtKB-SubCell"/>
</dbReference>
<sequence>MDITHLLEKMQNQLPKLDKKSCLYTAKKINWNKIAFDIFTAEDCKKAFEFLLSNIKLMKTMTAVINELKEKIPSGKLKASLILQPRQQFVRDFADKNKGLVSGIDLFAASAEAWKKLPPEEKEQYKRDYILAKEKEIARMCGDEPPVQPRIPFELYYEELCNKKGKKNLDLKATARKKYKNLGPKKKLKYISLSAIELYTFELQAAKYLVKHPDWTVPARKGPSKEDCEMYLRSLGMPLRPPNRASLLYYHQKLKEGKFDNIPGTRRLFHATEQFRNLSDNKKRKYREKHKQMVQEYSVEYENWRKSQNDVVQSLADSFLGRKQVLPPGTLCWLQESSRKREEAVLSESKLERKDTLCWEARWSCCRQQSECEPAEFSDNKNLPSSEMQKLRQICKQEVFFNVDQPLEARMEKIMLMLSGYEYLPSKIRQNFDSTLKKWKYTLQASIINDVRRLGTYEQQEFLLKYRSVCKRFFKCDIFSVFDTDK</sequence>
<dbReference type="PANTHER" id="PTHR46318">
    <property type="entry name" value="UPSTREAM BINDING TRANSCRIPTION FACTOR"/>
    <property type="match status" value="1"/>
</dbReference>
<dbReference type="SUPFAM" id="SSF47095">
    <property type="entry name" value="HMG-box"/>
    <property type="match status" value="2"/>
</dbReference>
<gene>
    <name evidence="4" type="ORF">O3P69_015203</name>
</gene>
<dbReference type="GO" id="GO:0003677">
    <property type="term" value="F:DNA binding"/>
    <property type="evidence" value="ECO:0007669"/>
    <property type="project" value="UniProtKB-KW"/>
</dbReference>
<dbReference type="Gene3D" id="1.10.30.10">
    <property type="entry name" value="High mobility group box domain"/>
    <property type="match status" value="1"/>
</dbReference>
<evidence type="ECO:0000313" key="4">
    <source>
        <dbReference type="EMBL" id="KAK8382083.1"/>
    </source>
</evidence>
<organism evidence="4 5">
    <name type="scientific">Scylla paramamosain</name>
    <name type="common">Mud crab</name>
    <dbReference type="NCBI Taxonomy" id="85552"/>
    <lineage>
        <taxon>Eukaryota</taxon>
        <taxon>Metazoa</taxon>
        <taxon>Ecdysozoa</taxon>
        <taxon>Arthropoda</taxon>
        <taxon>Crustacea</taxon>
        <taxon>Multicrustacea</taxon>
        <taxon>Malacostraca</taxon>
        <taxon>Eumalacostraca</taxon>
        <taxon>Eucarida</taxon>
        <taxon>Decapoda</taxon>
        <taxon>Pleocyemata</taxon>
        <taxon>Brachyura</taxon>
        <taxon>Eubrachyura</taxon>
        <taxon>Portunoidea</taxon>
        <taxon>Portunidae</taxon>
        <taxon>Portuninae</taxon>
        <taxon>Scylla</taxon>
    </lineage>
</organism>
<evidence type="ECO:0008006" key="6">
    <source>
        <dbReference type="Google" id="ProtNLM"/>
    </source>
</evidence>
<dbReference type="InterPro" id="IPR036910">
    <property type="entry name" value="HMG_box_dom_sf"/>
</dbReference>
<evidence type="ECO:0000256" key="2">
    <source>
        <dbReference type="ARBA" id="ARBA00023125"/>
    </source>
</evidence>
<dbReference type="PANTHER" id="PTHR46318:SF3">
    <property type="entry name" value="UPSTREAM BINDING TRANSCRIPTION FACTOR"/>
    <property type="match status" value="1"/>
</dbReference>
<comment type="subcellular location">
    <subcellularLocation>
        <location evidence="1">Nucleus</location>
    </subcellularLocation>
</comment>
<evidence type="ECO:0000256" key="3">
    <source>
        <dbReference type="ARBA" id="ARBA00023242"/>
    </source>
</evidence>
<dbReference type="AlphaFoldDB" id="A0AAW0T4B9"/>
<reference evidence="4 5" key="1">
    <citation type="submission" date="2023-03" db="EMBL/GenBank/DDBJ databases">
        <title>High-quality genome of Scylla paramamosain provides insights in environmental adaptation.</title>
        <authorList>
            <person name="Zhang L."/>
        </authorList>
    </citation>
    <scope>NUCLEOTIDE SEQUENCE [LARGE SCALE GENOMIC DNA]</scope>
    <source>
        <strain evidence="4">LZ_2023a</strain>
        <tissue evidence="4">Muscle</tissue>
    </source>
</reference>
<comment type="caution">
    <text evidence="4">The sequence shown here is derived from an EMBL/GenBank/DDBJ whole genome shotgun (WGS) entry which is preliminary data.</text>
</comment>
<evidence type="ECO:0000256" key="1">
    <source>
        <dbReference type="ARBA" id="ARBA00004123"/>
    </source>
</evidence>
<keyword evidence="5" id="KW-1185">Reference proteome</keyword>
<name>A0AAW0T4B9_SCYPA</name>